<organism evidence="2">
    <name type="scientific">marine sediment metagenome</name>
    <dbReference type="NCBI Taxonomy" id="412755"/>
    <lineage>
        <taxon>unclassified sequences</taxon>
        <taxon>metagenomes</taxon>
        <taxon>ecological metagenomes</taxon>
    </lineage>
</organism>
<comment type="caution">
    <text evidence="2">The sequence shown here is derived from an EMBL/GenBank/DDBJ whole genome shotgun (WGS) entry which is preliminary data.</text>
</comment>
<keyword evidence="1" id="KW-0812">Transmembrane</keyword>
<dbReference type="EMBL" id="LAZR01014641">
    <property type="protein sequence ID" value="KKM16586.1"/>
    <property type="molecule type" value="Genomic_DNA"/>
</dbReference>
<feature type="transmembrane region" description="Helical" evidence="1">
    <location>
        <begin position="12"/>
        <end position="31"/>
    </location>
</feature>
<keyword evidence="1" id="KW-0472">Membrane</keyword>
<gene>
    <name evidence="2" type="ORF">LCGC14_1684370</name>
</gene>
<sequence length="69" mass="8348">MQCNIKKICCLFLMFMIISASFQFLINPLIYNHPKFDNQEKIHNSGQTLYTKEWLNNNNFSTYDDWNYT</sequence>
<name>A0A0F9HMU0_9ZZZZ</name>
<proteinExistence type="predicted"/>
<keyword evidence="1" id="KW-1133">Transmembrane helix</keyword>
<evidence type="ECO:0000313" key="2">
    <source>
        <dbReference type="EMBL" id="KKM16586.1"/>
    </source>
</evidence>
<reference evidence="2" key="1">
    <citation type="journal article" date="2015" name="Nature">
        <title>Complex archaea that bridge the gap between prokaryotes and eukaryotes.</title>
        <authorList>
            <person name="Spang A."/>
            <person name="Saw J.H."/>
            <person name="Jorgensen S.L."/>
            <person name="Zaremba-Niedzwiedzka K."/>
            <person name="Martijn J."/>
            <person name="Lind A.E."/>
            <person name="van Eijk R."/>
            <person name="Schleper C."/>
            <person name="Guy L."/>
            <person name="Ettema T.J."/>
        </authorList>
    </citation>
    <scope>NUCLEOTIDE SEQUENCE</scope>
</reference>
<evidence type="ECO:0000256" key="1">
    <source>
        <dbReference type="SAM" id="Phobius"/>
    </source>
</evidence>
<dbReference type="AlphaFoldDB" id="A0A0F9HMU0"/>
<accession>A0A0F9HMU0</accession>
<protein>
    <submittedName>
        <fullName evidence="2">Uncharacterized protein</fullName>
    </submittedName>
</protein>